<protein>
    <submittedName>
        <fullName evidence="5">Oxidoreductase</fullName>
    </submittedName>
</protein>
<dbReference type="EMBL" id="QKRB01000042">
    <property type="protein sequence ID" value="PZD96064.1"/>
    <property type="molecule type" value="Genomic_DNA"/>
</dbReference>
<evidence type="ECO:0000259" key="4">
    <source>
        <dbReference type="Pfam" id="PF02894"/>
    </source>
</evidence>
<dbReference type="Proteomes" id="UP000249522">
    <property type="component" value="Unassembled WGS sequence"/>
</dbReference>
<dbReference type="PANTHER" id="PTHR43708:SF5">
    <property type="entry name" value="CONSERVED EXPRESSED OXIDOREDUCTASE (EUROFUNG)-RELATED"/>
    <property type="match status" value="1"/>
</dbReference>
<dbReference type="PANTHER" id="PTHR43708">
    <property type="entry name" value="CONSERVED EXPRESSED OXIDOREDUCTASE (EUROFUNG)"/>
    <property type="match status" value="1"/>
</dbReference>
<dbReference type="NCBIfam" id="NF008607">
    <property type="entry name" value="PRK11579.1"/>
    <property type="match status" value="1"/>
</dbReference>
<evidence type="ECO:0000259" key="3">
    <source>
        <dbReference type="Pfam" id="PF01408"/>
    </source>
</evidence>
<feature type="domain" description="Gfo/Idh/MocA-like oxidoreductase C-terminal" evidence="4">
    <location>
        <begin position="139"/>
        <end position="353"/>
    </location>
</feature>
<comment type="caution">
    <text evidence="5">The sequence shown here is derived from an EMBL/GenBank/DDBJ whole genome shotgun (WGS) entry which is preliminary data.</text>
</comment>
<dbReference type="InterPro" id="IPR000683">
    <property type="entry name" value="Gfo/Idh/MocA-like_OxRdtase_N"/>
</dbReference>
<evidence type="ECO:0000313" key="6">
    <source>
        <dbReference type="Proteomes" id="UP000249522"/>
    </source>
</evidence>
<organism evidence="5 6">
    <name type="scientific">Paenibacillus sambharensis</name>
    <dbReference type="NCBI Taxonomy" id="1803190"/>
    <lineage>
        <taxon>Bacteria</taxon>
        <taxon>Bacillati</taxon>
        <taxon>Bacillota</taxon>
        <taxon>Bacilli</taxon>
        <taxon>Bacillales</taxon>
        <taxon>Paenibacillaceae</taxon>
        <taxon>Paenibacillus</taxon>
    </lineage>
</organism>
<proteinExistence type="inferred from homology"/>
<sequence>MNNGNKQIRVGLIGYGLAGATFHAPVLTTIEGLKLVKVVERSGRGASQERYPWVQVVRQSNELYDDPEIDLVVITTPSTNHYSFAKEALEAGKHVVVEKPFTTTAEEAEELIMLAREKQLMLSVFHNRRWDGDFLTVRQIVKQQMLGRITSCEFRWDRYRPDVNKAKWRETDAAGAGIFYDLGVHFLDQALMLFGRPETIRGDIRVLREGGAADDFFDVSLGYPDGLNVRLTSSVLVREAGPRYALHGTEGSFVKYGIDPQEDALRAGLSPSAAGWGREAEANWGTLNATVGGLHVVGRVETAAGSYASYYRNVYEHLAYGAELEVKPEQAAATIQLIEHAFQSSREGRTIHLQG</sequence>
<dbReference type="GO" id="GO:0000166">
    <property type="term" value="F:nucleotide binding"/>
    <property type="evidence" value="ECO:0007669"/>
    <property type="project" value="InterPro"/>
</dbReference>
<dbReference type="GO" id="GO:0016491">
    <property type="term" value="F:oxidoreductase activity"/>
    <property type="evidence" value="ECO:0007669"/>
    <property type="project" value="UniProtKB-KW"/>
</dbReference>
<accession>A0A2W1LNK7</accession>
<keyword evidence="6" id="KW-1185">Reference proteome</keyword>
<gene>
    <name evidence="5" type="ORF">DNH61_09100</name>
</gene>
<dbReference type="InterPro" id="IPR036291">
    <property type="entry name" value="NAD(P)-bd_dom_sf"/>
</dbReference>
<dbReference type="Gene3D" id="3.40.50.720">
    <property type="entry name" value="NAD(P)-binding Rossmann-like Domain"/>
    <property type="match status" value="1"/>
</dbReference>
<feature type="domain" description="Gfo/Idh/MocA-like oxidoreductase N-terminal" evidence="3">
    <location>
        <begin position="8"/>
        <end position="126"/>
    </location>
</feature>
<dbReference type="OrthoDB" id="9815825at2"/>
<evidence type="ECO:0000313" key="5">
    <source>
        <dbReference type="EMBL" id="PZD96064.1"/>
    </source>
</evidence>
<evidence type="ECO:0000256" key="2">
    <source>
        <dbReference type="ARBA" id="ARBA00023002"/>
    </source>
</evidence>
<dbReference type="Pfam" id="PF02894">
    <property type="entry name" value="GFO_IDH_MocA_C"/>
    <property type="match status" value="1"/>
</dbReference>
<keyword evidence="2" id="KW-0560">Oxidoreductase</keyword>
<name>A0A2W1LNK7_9BACL</name>
<dbReference type="RefSeq" id="WP_111146352.1">
    <property type="nucleotide sequence ID" value="NZ_QKRB01000042.1"/>
</dbReference>
<dbReference type="InterPro" id="IPR004104">
    <property type="entry name" value="Gfo/Idh/MocA-like_OxRdtase_C"/>
</dbReference>
<dbReference type="Pfam" id="PF01408">
    <property type="entry name" value="GFO_IDH_MocA"/>
    <property type="match status" value="1"/>
</dbReference>
<evidence type="ECO:0000256" key="1">
    <source>
        <dbReference type="ARBA" id="ARBA00010928"/>
    </source>
</evidence>
<dbReference type="SUPFAM" id="SSF51735">
    <property type="entry name" value="NAD(P)-binding Rossmann-fold domains"/>
    <property type="match status" value="1"/>
</dbReference>
<dbReference type="Gene3D" id="3.30.360.10">
    <property type="entry name" value="Dihydrodipicolinate Reductase, domain 2"/>
    <property type="match status" value="1"/>
</dbReference>
<dbReference type="InterPro" id="IPR051317">
    <property type="entry name" value="Gfo/Idh/MocA_oxidoreduct"/>
</dbReference>
<comment type="similarity">
    <text evidence="1">Belongs to the Gfo/Idh/MocA family.</text>
</comment>
<dbReference type="AlphaFoldDB" id="A0A2W1LNK7"/>
<reference evidence="5 6" key="1">
    <citation type="submission" date="2018-06" db="EMBL/GenBank/DDBJ databases">
        <title>Paenibacillus imtechensis sp. nov.</title>
        <authorList>
            <person name="Pinnaka A.K."/>
            <person name="Singh H."/>
            <person name="Kaur M."/>
        </authorList>
    </citation>
    <scope>NUCLEOTIDE SEQUENCE [LARGE SCALE GENOMIC DNA]</scope>
    <source>
        <strain evidence="5 6">SMB1</strain>
    </source>
</reference>